<feature type="transmembrane region" description="Helical" evidence="9">
    <location>
        <begin position="6"/>
        <end position="27"/>
    </location>
</feature>
<evidence type="ECO:0000256" key="8">
    <source>
        <dbReference type="ARBA" id="ARBA00023136"/>
    </source>
</evidence>
<keyword evidence="12" id="KW-1185">Reference proteome</keyword>
<feature type="transmembrane region" description="Helical" evidence="9">
    <location>
        <begin position="243"/>
        <end position="262"/>
    </location>
</feature>
<dbReference type="Pfam" id="PF03611">
    <property type="entry name" value="EIIC-GAT"/>
    <property type="match status" value="1"/>
</dbReference>
<evidence type="ECO:0000313" key="12">
    <source>
        <dbReference type="Proteomes" id="UP000233375"/>
    </source>
</evidence>
<gene>
    <name evidence="11" type="ORF">CWS01_04585</name>
</gene>
<dbReference type="InterPro" id="IPR013853">
    <property type="entry name" value="EIIC-GAT"/>
</dbReference>
<dbReference type="GO" id="GO:0015577">
    <property type="term" value="F:galactitol transmembrane transporter activity"/>
    <property type="evidence" value="ECO:0007669"/>
    <property type="project" value="InterPro"/>
</dbReference>
<reference evidence="11 12" key="1">
    <citation type="journal article" date="2003" name="Int. J. Syst. Evol. Microbiol.">
        <title>Bacillus nealsonii sp. nov., isolated from a spacecraft-assembly facility, whose spores are gamma-radiation resistant.</title>
        <authorList>
            <person name="Venkateswaran K."/>
            <person name="Kempf M."/>
            <person name="Chen F."/>
            <person name="Satomi M."/>
            <person name="Nicholson W."/>
            <person name="Kern R."/>
        </authorList>
    </citation>
    <scope>NUCLEOTIDE SEQUENCE [LARGE SCALE GENOMIC DNA]</scope>
    <source>
        <strain evidence="11 12">FO-92</strain>
    </source>
</reference>
<feature type="domain" description="PTS EIIC type-2" evidence="10">
    <location>
        <begin position="4"/>
        <end position="426"/>
    </location>
</feature>
<dbReference type="AlphaFoldDB" id="A0A2N0Z5Q5"/>
<feature type="transmembrane region" description="Helical" evidence="9">
    <location>
        <begin position="39"/>
        <end position="56"/>
    </location>
</feature>
<feature type="transmembrane region" description="Helical" evidence="9">
    <location>
        <begin position="322"/>
        <end position="339"/>
    </location>
</feature>
<comment type="subcellular location">
    <subcellularLocation>
        <location evidence="1">Cell membrane</location>
        <topology evidence="1">Multi-pass membrane protein</topology>
    </subcellularLocation>
</comment>
<keyword evidence="7 9" id="KW-1133">Transmembrane helix</keyword>
<name>A0A2N0Z5Q5_9BACI</name>
<evidence type="ECO:0000256" key="5">
    <source>
        <dbReference type="ARBA" id="ARBA00022683"/>
    </source>
</evidence>
<comment type="caution">
    <text evidence="11">The sequence shown here is derived from an EMBL/GenBank/DDBJ whole genome shotgun (WGS) entry which is preliminary data.</text>
</comment>
<feature type="transmembrane region" description="Helical" evidence="9">
    <location>
        <begin position="407"/>
        <end position="427"/>
    </location>
</feature>
<dbReference type="PIRSF" id="PIRSF006304">
    <property type="entry name" value="GatC"/>
    <property type="match status" value="1"/>
</dbReference>
<dbReference type="PROSITE" id="PS51104">
    <property type="entry name" value="PTS_EIIC_TYPE_2"/>
    <property type="match status" value="1"/>
</dbReference>
<evidence type="ECO:0000313" key="11">
    <source>
        <dbReference type="EMBL" id="PKG24841.1"/>
    </source>
</evidence>
<feature type="transmembrane region" description="Helical" evidence="9">
    <location>
        <begin position="132"/>
        <end position="159"/>
    </location>
</feature>
<evidence type="ECO:0000256" key="2">
    <source>
        <dbReference type="ARBA" id="ARBA00022448"/>
    </source>
</evidence>
<accession>A0A2N0Z5Q5</accession>
<evidence type="ECO:0000259" key="10">
    <source>
        <dbReference type="PROSITE" id="PS51104"/>
    </source>
</evidence>
<feature type="transmembrane region" description="Helical" evidence="9">
    <location>
        <begin position="179"/>
        <end position="198"/>
    </location>
</feature>
<dbReference type="RefSeq" id="WP_101175871.1">
    <property type="nucleotide sequence ID" value="NZ_PISE01000010.1"/>
</dbReference>
<dbReference type="InterPro" id="IPR013014">
    <property type="entry name" value="PTS_EIIC_2"/>
</dbReference>
<feature type="transmembrane region" description="Helical" evidence="9">
    <location>
        <begin position="87"/>
        <end position="111"/>
    </location>
</feature>
<keyword evidence="5" id="KW-0598">Phosphotransferase system</keyword>
<keyword evidence="4 11" id="KW-0762">Sugar transport</keyword>
<dbReference type="Proteomes" id="UP000233375">
    <property type="component" value="Unassembled WGS sequence"/>
</dbReference>
<dbReference type="GO" id="GO:0009401">
    <property type="term" value="P:phosphoenolpyruvate-dependent sugar phosphotransferase system"/>
    <property type="evidence" value="ECO:0007669"/>
    <property type="project" value="UniProtKB-KW"/>
</dbReference>
<evidence type="ECO:0000256" key="6">
    <source>
        <dbReference type="ARBA" id="ARBA00022692"/>
    </source>
</evidence>
<dbReference type="OrthoDB" id="9787936at2"/>
<dbReference type="EMBL" id="PISE01000010">
    <property type="protein sequence ID" value="PKG24841.1"/>
    <property type="molecule type" value="Genomic_DNA"/>
</dbReference>
<feature type="transmembrane region" description="Helical" evidence="9">
    <location>
        <begin position="219"/>
        <end position="237"/>
    </location>
</feature>
<proteinExistence type="predicted"/>
<evidence type="ECO:0000256" key="3">
    <source>
        <dbReference type="ARBA" id="ARBA00022475"/>
    </source>
</evidence>
<feature type="transmembrane region" description="Helical" evidence="9">
    <location>
        <begin position="346"/>
        <end position="364"/>
    </location>
</feature>
<keyword evidence="2" id="KW-0813">Transport</keyword>
<evidence type="ECO:0000256" key="7">
    <source>
        <dbReference type="ARBA" id="ARBA00022989"/>
    </source>
</evidence>
<dbReference type="PANTHER" id="PTHR37324">
    <property type="entry name" value="PTS SYSTEM GALACTITOL-SPECIFIC EIIC COMPONENT"/>
    <property type="match status" value="1"/>
</dbReference>
<dbReference type="InterPro" id="IPR004703">
    <property type="entry name" value="PTS_sugar-sp_permease"/>
</dbReference>
<evidence type="ECO:0000256" key="4">
    <source>
        <dbReference type="ARBA" id="ARBA00022597"/>
    </source>
</evidence>
<keyword evidence="6 9" id="KW-0812">Transmembrane</keyword>
<protein>
    <submittedName>
        <fullName evidence="11">PTS sugar transporter subunit IIC</fullName>
    </submittedName>
</protein>
<dbReference type="PANTHER" id="PTHR37324:SF2">
    <property type="entry name" value="PTS SYSTEM GALACTITOL-SPECIFIC EIIC COMPONENT"/>
    <property type="match status" value="1"/>
</dbReference>
<evidence type="ECO:0000256" key="1">
    <source>
        <dbReference type="ARBA" id="ARBA00004651"/>
    </source>
</evidence>
<sequence length="443" mass="49032">MEVLTAILNLGPSVIMPIILTVMGLFFRLTLYDSSRSGLMIGIGFIGVTVITNMLSENINTVVSGIADRFQLDLNIIDLGWPAAANIAFHSLTGMLMLPICLIVNIIMIYAKLTRTINIDLWNYWHFAFTSVFVSYVTQSAVLGILAGILDFMLTMIMADLTAPSVKKYYQLPNISFPNAYSLMFVPIAVFLNQMITIMTRPFKHKRRRISLSFSIDPIFVGLLLGLALGLLANFTMYEIAKLSIVFASMMLLIPKVSSILVDGIRPISNKLEEKILQQKDKNLFIGMTPSLVINDKNLLISSGLLIPIIILLSLFTENNQFLPIASLSGLIYLVPLIISITNGSIIRTVVIGSIILAISNYLISKAAAVFTALAKSTNIAIPSGSLVSSLDYGSSPLVYFLTEANLSSYFFLFLSIYIIGFIMLFFPEQKTKWSKEKKRKVS</sequence>
<keyword evidence="8 9" id="KW-0472">Membrane</keyword>
<evidence type="ECO:0000256" key="9">
    <source>
        <dbReference type="SAM" id="Phobius"/>
    </source>
</evidence>
<organism evidence="11 12">
    <name type="scientific">Niallia nealsonii</name>
    <dbReference type="NCBI Taxonomy" id="115979"/>
    <lineage>
        <taxon>Bacteria</taxon>
        <taxon>Bacillati</taxon>
        <taxon>Bacillota</taxon>
        <taxon>Bacilli</taxon>
        <taxon>Bacillales</taxon>
        <taxon>Bacillaceae</taxon>
        <taxon>Niallia</taxon>
    </lineage>
</organism>
<keyword evidence="3" id="KW-1003">Cell membrane</keyword>
<feature type="transmembrane region" description="Helical" evidence="9">
    <location>
        <begin position="298"/>
        <end position="316"/>
    </location>
</feature>
<dbReference type="GO" id="GO:0005886">
    <property type="term" value="C:plasma membrane"/>
    <property type="evidence" value="ECO:0007669"/>
    <property type="project" value="UniProtKB-SubCell"/>
</dbReference>